<dbReference type="EMBL" id="CP158487">
    <property type="protein sequence ID" value="XDN89493.1"/>
    <property type="molecule type" value="Genomic_DNA"/>
</dbReference>
<keyword evidence="2" id="KW-0472">Membrane</keyword>
<dbReference type="RefSeq" id="WP_369000010.1">
    <property type="nucleotide sequence ID" value="NZ_CP158487.1"/>
</dbReference>
<reference evidence="3" key="1">
    <citation type="submission" date="2024-06" db="EMBL/GenBank/DDBJ databases">
        <authorList>
            <person name="Atkinson C."/>
            <person name="McLean J."/>
            <person name="Gallagher L."/>
            <person name="Bor B."/>
            <person name="Mougous J."/>
        </authorList>
    </citation>
    <scope>NUCLEOTIDE SEQUENCE</scope>
    <source>
        <strain evidence="3">TM7-074</strain>
    </source>
</reference>
<gene>
    <name evidence="3" type="ORF">TM074_02160</name>
</gene>
<evidence type="ECO:0000313" key="3">
    <source>
        <dbReference type="EMBL" id="XDN89493.1"/>
    </source>
</evidence>
<evidence type="ECO:0000256" key="1">
    <source>
        <dbReference type="SAM" id="MobiDB-lite"/>
    </source>
</evidence>
<evidence type="ECO:0000256" key="2">
    <source>
        <dbReference type="SAM" id="Phobius"/>
    </source>
</evidence>
<protein>
    <submittedName>
        <fullName evidence="3">LamG-like jellyroll fold domain-containing protein</fullName>
    </submittedName>
</protein>
<accession>A0AB39JDK9</accession>
<dbReference type="InterPro" id="IPR001791">
    <property type="entry name" value="Laminin_G"/>
</dbReference>
<organism evidence="3">
    <name type="scientific">Candidatus Nanosynbacter sp. TM7-074</name>
    <dbReference type="NCBI Taxonomy" id="3158573"/>
    <lineage>
        <taxon>Bacteria</taxon>
        <taxon>Candidatus Saccharimonadota</taxon>
        <taxon>Candidatus Saccharimonadia</taxon>
        <taxon>Candidatus Nanosynbacterales</taxon>
        <taxon>Candidatus Nanosynbacteraceae</taxon>
        <taxon>Candidatus Nanosynbacter</taxon>
    </lineage>
</organism>
<name>A0AB39JDK9_9BACT</name>
<dbReference type="Gene3D" id="2.60.120.200">
    <property type="match status" value="1"/>
</dbReference>
<feature type="transmembrane region" description="Helical" evidence="2">
    <location>
        <begin position="278"/>
        <end position="302"/>
    </location>
</feature>
<dbReference type="CDD" id="cd06462">
    <property type="entry name" value="Peptidase_S24_S26"/>
    <property type="match status" value="1"/>
</dbReference>
<proteinExistence type="predicted"/>
<keyword evidence="2" id="KW-0812">Transmembrane</keyword>
<feature type="region of interest" description="Disordered" evidence="1">
    <location>
        <begin position="352"/>
        <end position="380"/>
    </location>
</feature>
<feature type="transmembrane region" description="Helical" evidence="2">
    <location>
        <begin position="119"/>
        <end position="137"/>
    </location>
</feature>
<sequence length="577" mass="63504">MKFSKTSIWAIAALSLLSLGSVLVLHLAGFRFFAIATPSMGETAPVGTLVVTRPQQTYDKDDIITFYRSGSVYTHRLAKVNDDHSYTTKGDLNAAEDSLPVANRDVIGKAVVIAPVWGWVWRAAPILLIGWIIVYLISCIRRIRNDWRWPVRIIGGTLVVILATLILNPWLRADMLSIATHQKNDVRIHIVNTGIFPIRDDDGKRIYTGQTATVRATETDSQGRYIYVPRPSLGLSGVIFALLWCLMPLFIALLVKLPPPPEEEITGLQLTHERHRNMALLGIIILFELVLLIIQLSSLAGFTATIQNSTNRVQARAYFKCSEATWNRSQIRPNPQPYFAWALNSDHAANPVVTDLSGNGNHGKPSPSDGSPSRASVSNTGCVRDDRRVSVFNGVNACLTHGTSAEQKVNPAPNTFSLEVWFSTNYRSNGRLMGFSSLYEGDYNSGGQSDRHIYIDKDGRVVFGVYSGGIKLVASQAGVNYADGRWHHVIATISPSGAALYLDGNRVDTNTSMTAGENVPNGGYWKVGCGKLTYWKNADGSDYQGPKYFKGSMQYSSVYTTALTEQQARDHYLAGAL</sequence>
<keyword evidence="2" id="KW-1133">Transmembrane helix</keyword>
<dbReference type="CDD" id="cd00110">
    <property type="entry name" value="LamG"/>
    <property type="match status" value="1"/>
</dbReference>
<feature type="transmembrane region" description="Helical" evidence="2">
    <location>
        <begin position="149"/>
        <end position="167"/>
    </location>
</feature>
<feature type="compositionally biased region" description="Polar residues" evidence="1">
    <location>
        <begin position="368"/>
        <end position="380"/>
    </location>
</feature>
<feature type="transmembrane region" description="Helical" evidence="2">
    <location>
        <begin position="233"/>
        <end position="257"/>
    </location>
</feature>
<dbReference type="InterPro" id="IPR013320">
    <property type="entry name" value="ConA-like_dom_sf"/>
</dbReference>
<dbReference type="AlphaFoldDB" id="A0AB39JDK9"/>
<dbReference type="SUPFAM" id="SSF49899">
    <property type="entry name" value="Concanavalin A-like lectins/glucanases"/>
    <property type="match status" value="1"/>
</dbReference>
<dbReference type="Pfam" id="PF13385">
    <property type="entry name" value="Laminin_G_3"/>
    <property type="match status" value="1"/>
</dbReference>